<dbReference type="Pfam" id="PF02371">
    <property type="entry name" value="Transposase_20"/>
    <property type="match status" value="1"/>
</dbReference>
<gene>
    <name evidence="3" type="ORF">HD842_000143</name>
</gene>
<dbReference type="InterPro" id="IPR003346">
    <property type="entry name" value="Transposase_20"/>
</dbReference>
<dbReference type="InterPro" id="IPR002525">
    <property type="entry name" value="Transp_IS110-like_N"/>
</dbReference>
<dbReference type="InterPro" id="IPR047650">
    <property type="entry name" value="Transpos_IS110"/>
</dbReference>
<dbReference type="AlphaFoldDB" id="A0A7W9WXI7"/>
<evidence type="ECO:0000313" key="4">
    <source>
        <dbReference type="Proteomes" id="UP000540787"/>
    </source>
</evidence>
<proteinExistence type="predicted"/>
<dbReference type="Pfam" id="PF01548">
    <property type="entry name" value="DEDD_Tnp_IS110"/>
    <property type="match status" value="1"/>
</dbReference>
<reference evidence="3 4" key="1">
    <citation type="submission" date="2020-08" db="EMBL/GenBank/DDBJ databases">
        <title>The Agave Microbiome: Exploring the role of microbial communities in plant adaptations to desert environments.</title>
        <authorList>
            <person name="Partida-Martinez L.P."/>
        </authorList>
    </citation>
    <scope>NUCLEOTIDE SEQUENCE [LARGE SCALE GENOMIC DNA]</scope>
    <source>
        <strain evidence="3 4">AT3.2</strain>
    </source>
</reference>
<dbReference type="GO" id="GO:0003677">
    <property type="term" value="F:DNA binding"/>
    <property type="evidence" value="ECO:0007669"/>
    <property type="project" value="InterPro"/>
</dbReference>
<sequence>MEAMREVLGIDVSKSKLDIELLKNGKVKTKVLQNTPAGHKSLLEWIDKSKASRSSLHVCMEATGVYHEALALTLYDAGIKVSIVNPACIKGFGHGENIRNKNDEIDAGLIARYCLAMNPELWTPPPLEQRQLRGWTLRVQALKDIRQQEENRLEAHTIGGMEDVATHVKTHIIWLDVEIKKLEKEIDDHIDRHPNLKNDAQLIASIPGLGMTTIARVLGHIGDIRRFKNAKAFAAFLGVTPKQRTSGSSVRGRTVMSKTGSSSLRAALFMPSMVARRHNPILRQFADRLLATGMAKKAVIGAVTHKLAHLIYGVIRTGKPFDANFLSNRLAIQDGI</sequence>
<feature type="domain" description="Transposase IS116/IS110/IS902 C-terminal" evidence="2">
    <location>
        <begin position="200"/>
        <end position="285"/>
    </location>
</feature>
<dbReference type="GO" id="GO:0004803">
    <property type="term" value="F:transposase activity"/>
    <property type="evidence" value="ECO:0007669"/>
    <property type="project" value="InterPro"/>
</dbReference>
<dbReference type="GO" id="GO:0006313">
    <property type="term" value="P:DNA transposition"/>
    <property type="evidence" value="ECO:0007669"/>
    <property type="project" value="InterPro"/>
</dbReference>
<dbReference type="NCBIfam" id="NF033542">
    <property type="entry name" value="transpos_IS110"/>
    <property type="match status" value="1"/>
</dbReference>
<organism evidence="3 4">
    <name type="scientific">Massilia aurea</name>
    <dbReference type="NCBI Taxonomy" id="373040"/>
    <lineage>
        <taxon>Bacteria</taxon>
        <taxon>Pseudomonadati</taxon>
        <taxon>Pseudomonadota</taxon>
        <taxon>Betaproteobacteria</taxon>
        <taxon>Burkholderiales</taxon>
        <taxon>Oxalobacteraceae</taxon>
        <taxon>Telluria group</taxon>
        <taxon>Massilia</taxon>
    </lineage>
</organism>
<dbReference type="Proteomes" id="UP000540787">
    <property type="component" value="Unassembled WGS sequence"/>
</dbReference>
<evidence type="ECO:0000259" key="2">
    <source>
        <dbReference type="Pfam" id="PF02371"/>
    </source>
</evidence>
<comment type="caution">
    <text evidence="3">The sequence shown here is derived from an EMBL/GenBank/DDBJ whole genome shotgun (WGS) entry which is preliminary data.</text>
</comment>
<evidence type="ECO:0000259" key="1">
    <source>
        <dbReference type="Pfam" id="PF01548"/>
    </source>
</evidence>
<dbReference type="PANTHER" id="PTHR33055:SF3">
    <property type="entry name" value="PUTATIVE TRANSPOSASE FOR IS117-RELATED"/>
    <property type="match status" value="1"/>
</dbReference>
<name>A0A7W9WXI7_9BURK</name>
<keyword evidence="4" id="KW-1185">Reference proteome</keyword>
<dbReference type="RefSeq" id="WP_183549630.1">
    <property type="nucleotide sequence ID" value="NZ_JACHBX010000001.1"/>
</dbReference>
<accession>A0A7W9WXI7</accession>
<feature type="domain" description="Transposase IS110-like N-terminal" evidence="1">
    <location>
        <begin position="8"/>
        <end position="156"/>
    </location>
</feature>
<dbReference type="EMBL" id="JACHBX010000001">
    <property type="protein sequence ID" value="MBB6132032.1"/>
    <property type="molecule type" value="Genomic_DNA"/>
</dbReference>
<protein>
    <submittedName>
        <fullName evidence="3">Transposase</fullName>
    </submittedName>
</protein>
<dbReference type="PANTHER" id="PTHR33055">
    <property type="entry name" value="TRANSPOSASE FOR INSERTION SEQUENCE ELEMENT IS1111A"/>
    <property type="match status" value="1"/>
</dbReference>
<evidence type="ECO:0000313" key="3">
    <source>
        <dbReference type="EMBL" id="MBB6132032.1"/>
    </source>
</evidence>